<evidence type="ECO:0000259" key="5">
    <source>
        <dbReference type="PROSITE" id="PS51764"/>
    </source>
</evidence>
<comment type="similarity">
    <text evidence="3">Belongs to the glycosyl hydrolase 26 family.</text>
</comment>
<evidence type="ECO:0000256" key="2">
    <source>
        <dbReference type="ARBA" id="ARBA00023295"/>
    </source>
</evidence>
<dbReference type="PROSITE" id="PS51764">
    <property type="entry name" value="GH26"/>
    <property type="match status" value="1"/>
</dbReference>
<reference evidence="6 7" key="1">
    <citation type="submission" date="2020-05" db="EMBL/GenBank/DDBJ databases">
        <title>MicrobeNet Type strains.</title>
        <authorList>
            <person name="Nicholson A.C."/>
        </authorList>
    </citation>
    <scope>NUCLEOTIDE SEQUENCE [LARGE SCALE GENOMIC DNA]</scope>
    <source>
        <strain evidence="6 7">JCM 14547</strain>
    </source>
</reference>
<dbReference type="InterPro" id="IPR006311">
    <property type="entry name" value="TAT_signal"/>
</dbReference>
<organism evidence="6 7">
    <name type="scientific">Pseudokineococcus marinus</name>
    <dbReference type="NCBI Taxonomy" id="351215"/>
    <lineage>
        <taxon>Bacteria</taxon>
        <taxon>Bacillati</taxon>
        <taxon>Actinomycetota</taxon>
        <taxon>Actinomycetes</taxon>
        <taxon>Kineosporiales</taxon>
        <taxon>Kineosporiaceae</taxon>
        <taxon>Pseudokineococcus</taxon>
    </lineage>
</organism>
<gene>
    <name evidence="6" type="ORF">HLB09_00960</name>
</gene>
<dbReference type="InterPro" id="IPR017853">
    <property type="entry name" value="GH"/>
</dbReference>
<feature type="domain" description="GH26" evidence="5">
    <location>
        <begin position="26"/>
        <end position="337"/>
    </location>
</feature>
<dbReference type="Proteomes" id="UP000555552">
    <property type="component" value="Unassembled WGS sequence"/>
</dbReference>
<evidence type="ECO:0000313" key="6">
    <source>
        <dbReference type="EMBL" id="NNH21677.1"/>
    </source>
</evidence>
<dbReference type="Gene3D" id="3.20.20.80">
    <property type="entry name" value="Glycosidases"/>
    <property type="match status" value="1"/>
</dbReference>
<keyword evidence="7" id="KW-1185">Reference proteome</keyword>
<feature type="chain" id="PRO_5039104197" description="GH26 domain-containing protein" evidence="4">
    <location>
        <begin position="33"/>
        <end position="339"/>
    </location>
</feature>
<keyword evidence="2 3" id="KW-0326">Glycosidase</keyword>
<accession>A0A849BKQ8</accession>
<dbReference type="SUPFAM" id="SSF51445">
    <property type="entry name" value="(Trans)glycosidases"/>
    <property type="match status" value="1"/>
</dbReference>
<evidence type="ECO:0000256" key="1">
    <source>
        <dbReference type="ARBA" id="ARBA00022801"/>
    </source>
</evidence>
<comment type="caution">
    <text evidence="6">The sequence shown here is derived from an EMBL/GenBank/DDBJ whole genome shotgun (WGS) entry which is preliminary data.</text>
</comment>
<dbReference type="AlphaFoldDB" id="A0A849BKQ8"/>
<keyword evidence="4" id="KW-0732">Signal</keyword>
<evidence type="ECO:0000256" key="3">
    <source>
        <dbReference type="PROSITE-ProRule" id="PRU01100"/>
    </source>
</evidence>
<dbReference type="InterPro" id="IPR022790">
    <property type="entry name" value="GH26_dom"/>
</dbReference>
<dbReference type="Pfam" id="PF02156">
    <property type="entry name" value="Glyco_hydro_26"/>
    <property type="match status" value="1"/>
</dbReference>
<evidence type="ECO:0000256" key="4">
    <source>
        <dbReference type="SAM" id="SignalP"/>
    </source>
</evidence>
<dbReference type="RefSeq" id="WP_171201545.1">
    <property type="nucleotide sequence ID" value="NZ_BAAANP010000022.1"/>
</dbReference>
<name>A0A849BKQ8_9ACTN</name>
<keyword evidence="1 3" id="KW-0378">Hydrolase</keyword>
<feature type="active site" description="Proton donor" evidence="3">
    <location>
        <position position="155"/>
    </location>
</feature>
<proteinExistence type="inferred from homology"/>
<protein>
    <recommendedName>
        <fullName evidence="5">GH26 domain-containing protein</fullName>
    </recommendedName>
</protein>
<evidence type="ECO:0000313" key="7">
    <source>
        <dbReference type="Proteomes" id="UP000555552"/>
    </source>
</evidence>
<feature type="signal peptide" evidence="4">
    <location>
        <begin position="1"/>
        <end position="32"/>
    </location>
</feature>
<feature type="active site" description="Nucleophile" evidence="3">
    <location>
        <position position="262"/>
    </location>
</feature>
<dbReference type="GO" id="GO:0004553">
    <property type="term" value="F:hydrolase activity, hydrolyzing O-glycosyl compounds"/>
    <property type="evidence" value="ECO:0007669"/>
    <property type="project" value="InterPro"/>
</dbReference>
<dbReference type="PROSITE" id="PS51318">
    <property type="entry name" value="TAT"/>
    <property type="match status" value="1"/>
</dbReference>
<sequence>MRLTTESETSRRGPVRGLLERFGVLAATAALAATTLVAAGAPAAQAQEPAKMFGSSGSTRTLIEQNEKTAGTAVRGARVFRSWDSTLFGRDQTWARDTGHTMFLSVKSSRSNGTKVRWADVANAKPGSTLYRDMQRQAAQIKAFGSKVYIGYHHEPEATPGHGTPAEFAAAWRKLVSVYRAEGVRNAEYVWVMTAWGFLRKDDRRAELFYPGDSYVDGIAADAYNWYRCRSSTGKWTSLRSVIEGQRKFGLKHPGKDLMLWEFGSVEDPAQPGRKAQWLRDARSMLKEPAYSQYKVVLTWEGRNYDNGNCHFDYQTSSTARSAWVEFTRDAAFSARSLA</sequence>
<dbReference type="EMBL" id="JABEMA010000005">
    <property type="protein sequence ID" value="NNH21677.1"/>
    <property type="molecule type" value="Genomic_DNA"/>
</dbReference>